<name>A0A2T2XAN0_9FIRM</name>
<dbReference type="AlphaFoldDB" id="A0A2T2XAN0"/>
<dbReference type="Pfam" id="PF02620">
    <property type="entry name" value="YceD"/>
    <property type="match status" value="1"/>
</dbReference>
<reference evidence="1 2" key="1">
    <citation type="journal article" date="2014" name="BMC Genomics">
        <title>Comparison of environmental and isolate Sulfobacillus genomes reveals diverse carbon, sulfur, nitrogen, and hydrogen metabolisms.</title>
        <authorList>
            <person name="Justice N.B."/>
            <person name="Norman A."/>
            <person name="Brown C.T."/>
            <person name="Singh A."/>
            <person name="Thomas B.C."/>
            <person name="Banfield J.F."/>
        </authorList>
    </citation>
    <scope>NUCLEOTIDE SEQUENCE [LARGE SCALE GENOMIC DNA]</scope>
    <source>
        <strain evidence="1">AMDSBA1</strain>
    </source>
</reference>
<gene>
    <name evidence="1" type="ORF">C7B43_02080</name>
</gene>
<evidence type="ECO:0000313" key="2">
    <source>
        <dbReference type="Proteomes" id="UP000242699"/>
    </source>
</evidence>
<organism evidence="1 2">
    <name type="scientific">Sulfobacillus benefaciens</name>
    <dbReference type="NCBI Taxonomy" id="453960"/>
    <lineage>
        <taxon>Bacteria</taxon>
        <taxon>Bacillati</taxon>
        <taxon>Bacillota</taxon>
        <taxon>Clostridia</taxon>
        <taxon>Eubacteriales</taxon>
        <taxon>Clostridiales Family XVII. Incertae Sedis</taxon>
        <taxon>Sulfobacillus</taxon>
    </lineage>
</organism>
<accession>A0A2T2XAN0</accession>
<dbReference type="Proteomes" id="UP000242699">
    <property type="component" value="Unassembled WGS sequence"/>
</dbReference>
<protein>
    <submittedName>
        <fullName evidence="1">DUF177 domain-containing protein</fullName>
    </submittedName>
</protein>
<evidence type="ECO:0000313" key="1">
    <source>
        <dbReference type="EMBL" id="PSR31506.1"/>
    </source>
</evidence>
<comment type="caution">
    <text evidence="1">The sequence shown here is derived from an EMBL/GenBank/DDBJ whole genome shotgun (WGS) entry which is preliminary data.</text>
</comment>
<dbReference type="EMBL" id="PXYT01000002">
    <property type="protein sequence ID" value="PSR31506.1"/>
    <property type="molecule type" value="Genomic_DNA"/>
</dbReference>
<dbReference type="InterPro" id="IPR003772">
    <property type="entry name" value="YceD"/>
</dbReference>
<proteinExistence type="predicted"/>
<sequence>MHIRVSDVKKWVGRQEAKHFCEEWPELVQERSPYPMRGAAEMDVTVRNVGRALIVELEGLGHVEAVCSRCLETFDLVVPFSAAEEFREEPGASDPNEDFFRFQGDKVFLDEVVADVFGASIPYAPVCGDECQGLCPVCGKNLNAETCHCETSTDNRWTVLSQLEFPDDPSSS</sequence>